<organism evidence="3 4">
    <name type="scientific">Simkania negevensis (strain ATCC VR-1471 / DSM 27360 / Z)</name>
    <dbReference type="NCBI Taxonomy" id="331113"/>
    <lineage>
        <taxon>Bacteria</taxon>
        <taxon>Pseudomonadati</taxon>
        <taxon>Chlamydiota</taxon>
        <taxon>Chlamydiia</taxon>
        <taxon>Parachlamydiales</taxon>
        <taxon>Simkaniaceae</taxon>
        <taxon>Simkania</taxon>
    </lineage>
</organism>
<dbReference type="KEGG" id="sng:SNE_A01360"/>
<evidence type="ECO:0000313" key="4">
    <source>
        <dbReference type="Proteomes" id="UP000000496"/>
    </source>
</evidence>
<keyword evidence="4" id="KW-1185">Reference proteome</keyword>
<sequence length="339" mass="38999">MKIMTTKAYTFPKDFVWRRLHSLFGLWIAIFLVEHMLTNSQAALLIGANGEGFIRAVNFLKNLPYLHVIEIVLLGVPILFHGIWGIKVLMTSKINAFPGEKKRPVLTKYTRNHAYSWQRISSWILLIGLIAHVGYMRFYMYPTEVNRGEKSFYFVRIGMDPGLYTVADRLGVKLYDAAEIKEAEQKVDLAEEHLAEIVQQARKIQESDTEPYIYHEHSEEILKQYQMLEDQQAWLKGLTDRAPSKSEVIAEASDFGTAELLVVRDSFRSVFKAILYTIFVIAAVFHGFNGLWTFMITWGIVLKMRSQSRAVNWCVGIMLIVGFLGLASIWGTYFINLRN</sequence>
<dbReference type="EMBL" id="FR872582">
    <property type="protein sequence ID" value="CCB88013.1"/>
    <property type="molecule type" value="Genomic_DNA"/>
</dbReference>
<feature type="transmembrane region" description="Helical" evidence="2">
    <location>
        <begin position="66"/>
        <end position="86"/>
    </location>
</feature>
<dbReference type="SUPFAM" id="SSF81343">
    <property type="entry name" value="Fumarate reductase respiratory complex transmembrane subunits"/>
    <property type="match status" value="1"/>
</dbReference>
<dbReference type="STRING" id="331113.SNE_A01360"/>
<feature type="transmembrane region" description="Helical" evidence="2">
    <location>
        <begin position="273"/>
        <end position="301"/>
    </location>
</feature>
<dbReference type="GO" id="GO:0016020">
    <property type="term" value="C:membrane"/>
    <property type="evidence" value="ECO:0007669"/>
    <property type="project" value="InterPro"/>
</dbReference>
<gene>
    <name evidence="3" type="ordered locus">SNE_A01360</name>
</gene>
<keyword evidence="1" id="KW-0175">Coiled coil</keyword>
<dbReference type="eggNOG" id="COG2009">
    <property type="taxonomic scope" value="Bacteria"/>
</dbReference>
<protein>
    <recommendedName>
        <fullName evidence="5">Succinate dehydrogenase cytochrome b558 subunit</fullName>
    </recommendedName>
</protein>
<dbReference type="HOGENOM" id="CLU_078991_0_0_0"/>
<reference key="1">
    <citation type="journal article" date="2011" name="Mol. Biol. Evol.">
        <title>Unity in variety -- the pan-genome of the Chlamydiae.</title>
        <authorList>
            <person name="Collingro A."/>
            <person name="Tischler P."/>
            <person name="Weinmaier T."/>
            <person name="Penz T."/>
            <person name="Heinz E."/>
            <person name="Brunham R.C."/>
            <person name="Read T.D."/>
            <person name="Bavoil P.M."/>
            <person name="Sachse K."/>
            <person name="Kahane S."/>
            <person name="Friedman M.G."/>
            <person name="Rattei T."/>
            <person name="Myers G.S.A."/>
            <person name="Horn M."/>
        </authorList>
    </citation>
    <scope>NUCLEOTIDE SEQUENCE</scope>
    <source>
        <strain>Z</strain>
    </source>
</reference>
<keyword evidence="2" id="KW-1133">Transmembrane helix</keyword>
<dbReference type="AlphaFoldDB" id="F8L5C3"/>
<proteinExistence type="predicted"/>
<dbReference type="Gene3D" id="1.20.1300.10">
    <property type="entry name" value="Fumarate reductase/succinate dehydrogenase, transmembrane subunit"/>
    <property type="match status" value="2"/>
</dbReference>
<accession>F8L5C3</accession>
<name>F8L5C3_SIMNZ</name>
<dbReference type="Proteomes" id="UP000000496">
    <property type="component" value="Chromosome gsn.131"/>
</dbReference>
<keyword evidence="2" id="KW-0472">Membrane</keyword>
<keyword evidence="2" id="KW-0812">Transmembrane</keyword>
<evidence type="ECO:0000313" key="3">
    <source>
        <dbReference type="EMBL" id="CCB88013.1"/>
    </source>
</evidence>
<feature type="transmembrane region" description="Helical" evidence="2">
    <location>
        <begin position="313"/>
        <end position="335"/>
    </location>
</feature>
<feature type="coiled-coil region" evidence="1">
    <location>
        <begin position="180"/>
        <end position="207"/>
    </location>
</feature>
<reference evidence="3 4" key="2">
    <citation type="journal article" date="2011" name="Mol. Biol. Evol.">
        <title>Unity in variety--the pan-genome of the Chlamydiae.</title>
        <authorList>
            <person name="Collingro A."/>
            <person name="Tischler P."/>
            <person name="Weinmaier T."/>
            <person name="Penz T."/>
            <person name="Heinz E."/>
            <person name="Brunham R.C."/>
            <person name="Read T.D."/>
            <person name="Bavoil P.M."/>
            <person name="Sachse K."/>
            <person name="Kahane S."/>
            <person name="Friedman M.G."/>
            <person name="Rattei T."/>
            <person name="Myers G.S."/>
            <person name="Horn M."/>
        </authorList>
    </citation>
    <scope>NUCLEOTIDE SEQUENCE [LARGE SCALE GENOMIC DNA]</scope>
    <source>
        <strain evidence="4">ATCC VR-1471 / Z</strain>
    </source>
</reference>
<dbReference type="InterPro" id="IPR034804">
    <property type="entry name" value="SQR/QFR_C/D"/>
</dbReference>
<feature type="transmembrane region" description="Helical" evidence="2">
    <location>
        <begin position="120"/>
        <end position="140"/>
    </location>
</feature>
<evidence type="ECO:0000256" key="1">
    <source>
        <dbReference type="SAM" id="Coils"/>
    </source>
</evidence>
<evidence type="ECO:0000256" key="2">
    <source>
        <dbReference type="SAM" id="Phobius"/>
    </source>
</evidence>
<evidence type="ECO:0008006" key="5">
    <source>
        <dbReference type="Google" id="ProtNLM"/>
    </source>
</evidence>